<proteinExistence type="predicted"/>
<dbReference type="GO" id="GO:0005634">
    <property type="term" value="C:nucleus"/>
    <property type="evidence" value="ECO:0007669"/>
    <property type="project" value="UniProtKB-SubCell"/>
</dbReference>
<dbReference type="VEuPathDB" id="FungiDB:LCOR_03853.1"/>
<reference evidence="5" key="1">
    <citation type="submission" date="2013-08" db="EMBL/GenBank/DDBJ databases">
        <title>Gene expansion shapes genome architecture in the human pathogen Lichtheimia corymbifera: an evolutionary genomics analysis in the ancient terrestrial Mucorales (Mucoromycotina).</title>
        <authorList>
            <person name="Schwartze V.U."/>
            <person name="Winter S."/>
            <person name="Shelest E."/>
            <person name="Marcet-Houben M."/>
            <person name="Horn F."/>
            <person name="Wehner S."/>
            <person name="Hoffmann K."/>
            <person name="Riege K."/>
            <person name="Sammeth M."/>
            <person name="Nowrousian M."/>
            <person name="Valiante V."/>
            <person name="Linde J."/>
            <person name="Jacobsen I.D."/>
            <person name="Marz M."/>
            <person name="Brakhage A.A."/>
            <person name="Gabaldon T."/>
            <person name="Bocker S."/>
            <person name="Voigt K."/>
        </authorList>
    </citation>
    <scope>NUCLEOTIDE SEQUENCE [LARGE SCALE GENOMIC DNA]</scope>
    <source>
        <strain evidence="5">FSU 9682</strain>
    </source>
</reference>
<sequence length="546" mass="61490">MTIYATEQSNTIDPDDESNRSAEWRVDEEEDVALYTKDTKADYTMTNAQSDNSDSDNVILVGSSDSRPSYLDINDLDAVCGRLLDDVPSSNEEGRGTTTTTSTTRSSSDPSTARKKRGNGRRRKKIDFGPPAAMTENMEPMYAVERIVNHKIYRGRVVQYEIQWAGFSSKENSYENANDIHEDCPEFCAAYWDEHEPRPPNAPGYRGEEGGGDTTSTSRSMTLELSPAPQQRQRPPPNAPCYSEEEWGDTTTTSRSMTLELSPPLPPRSETFELNDSEGEVDSIYRKRDHVPPYPKDVQPSFSPSPSPISNMSDQITPSIPNHPSTTCDDIPSKKQQESFNDMIDNATAPISPTPTARLSSLAEKQSPPSHNQTTLKDKSSSRYRSPLGEKLSSLPQDSLSKDKARLQSTTPKVTFTTHDKLLDENEIPPPPSPPKTPSTIRNQHHRNYAALLDGITRIPPFFKRQGFIFAKDTDYPTYDTHWNKEVAKLHHIQYIEPKDQLLAYISWKNGYKTVHPVQELHYHCPGILIDFYEEHLQLGFNETNA</sequence>
<comment type="subcellular location">
    <subcellularLocation>
        <location evidence="1">Nucleus</location>
    </subcellularLocation>
</comment>
<feature type="compositionally biased region" description="Polar residues" evidence="3">
    <location>
        <begin position="349"/>
        <end position="375"/>
    </location>
</feature>
<dbReference type="InterPro" id="IPR008251">
    <property type="entry name" value="Chromo_shadow_dom"/>
</dbReference>
<gene>
    <name evidence="5" type="ORF">LCOR_03853.1</name>
</gene>
<dbReference type="Pfam" id="PF01393">
    <property type="entry name" value="Chromo_shadow"/>
    <property type="match status" value="1"/>
</dbReference>
<protein>
    <recommendedName>
        <fullName evidence="4">Chromo domain-containing protein</fullName>
    </recommendedName>
</protein>
<feature type="compositionally biased region" description="Polar residues" evidence="3">
    <location>
        <begin position="1"/>
        <end position="12"/>
    </location>
</feature>
<evidence type="ECO:0000259" key="4">
    <source>
        <dbReference type="PROSITE" id="PS50013"/>
    </source>
</evidence>
<dbReference type="AlphaFoldDB" id="A0A068RQB9"/>
<dbReference type="Proteomes" id="UP000027586">
    <property type="component" value="Unassembled WGS sequence"/>
</dbReference>
<accession>A0A068RQB9</accession>
<name>A0A068RQB9_9FUNG</name>
<dbReference type="SMART" id="SM00300">
    <property type="entry name" value="ChSh"/>
    <property type="match status" value="1"/>
</dbReference>
<dbReference type="STRING" id="1263082.A0A068RQB9"/>
<dbReference type="Pfam" id="PF00385">
    <property type="entry name" value="Chromo"/>
    <property type="match status" value="1"/>
</dbReference>
<feature type="compositionally biased region" description="Polar residues" evidence="3">
    <location>
        <begin position="44"/>
        <end position="56"/>
    </location>
</feature>
<keyword evidence="2" id="KW-0539">Nucleus</keyword>
<dbReference type="CDD" id="cd00024">
    <property type="entry name" value="CD_CSD"/>
    <property type="match status" value="1"/>
</dbReference>
<feature type="domain" description="Chromo" evidence="4">
    <location>
        <begin position="142"/>
        <end position="203"/>
    </location>
</feature>
<dbReference type="EMBL" id="CBTN010000013">
    <property type="protein sequence ID" value="CDH52373.1"/>
    <property type="molecule type" value="Genomic_DNA"/>
</dbReference>
<feature type="region of interest" description="Disordered" evidence="3">
    <location>
        <begin position="195"/>
        <end position="333"/>
    </location>
</feature>
<feature type="region of interest" description="Disordered" evidence="3">
    <location>
        <begin position="85"/>
        <end position="132"/>
    </location>
</feature>
<dbReference type="OrthoDB" id="433924at2759"/>
<evidence type="ECO:0000256" key="1">
    <source>
        <dbReference type="ARBA" id="ARBA00004123"/>
    </source>
</evidence>
<evidence type="ECO:0000256" key="2">
    <source>
        <dbReference type="ARBA" id="ARBA00023242"/>
    </source>
</evidence>
<feature type="compositionally biased region" description="Basic residues" evidence="3">
    <location>
        <begin position="113"/>
        <end position="125"/>
    </location>
</feature>
<evidence type="ECO:0000313" key="6">
    <source>
        <dbReference type="Proteomes" id="UP000027586"/>
    </source>
</evidence>
<feature type="compositionally biased region" description="Low complexity" evidence="3">
    <location>
        <begin position="300"/>
        <end position="313"/>
    </location>
</feature>
<dbReference type="PROSITE" id="PS50013">
    <property type="entry name" value="CHROMO_2"/>
    <property type="match status" value="1"/>
</dbReference>
<feature type="compositionally biased region" description="Polar residues" evidence="3">
    <location>
        <begin position="407"/>
        <end position="417"/>
    </location>
</feature>
<feature type="region of interest" description="Disordered" evidence="3">
    <location>
        <begin position="345"/>
        <end position="442"/>
    </location>
</feature>
<dbReference type="InterPro" id="IPR023780">
    <property type="entry name" value="Chromo_domain"/>
</dbReference>
<evidence type="ECO:0000256" key="3">
    <source>
        <dbReference type="SAM" id="MobiDB-lite"/>
    </source>
</evidence>
<keyword evidence="6" id="KW-1185">Reference proteome</keyword>
<dbReference type="InterPro" id="IPR000953">
    <property type="entry name" value="Chromo/chromo_shadow_dom"/>
</dbReference>
<feature type="region of interest" description="Disordered" evidence="3">
    <location>
        <begin position="1"/>
        <end position="66"/>
    </location>
</feature>
<dbReference type="InterPro" id="IPR016197">
    <property type="entry name" value="Chromo-like_dom_sf"/>
</dbReference>
<comment type="caution">
    <text evidence="5">The sequence shown here is derived from an EMBL/GenBank/DDBJ whole genome shotgun (WGS) entry which is preliminary data.</text>
</comment>
<dbReference type="SMART" id="SM00298">
    <property type="entry name" value="CHROMO"/>
    <property type="match status" value="1"/>
</dbReference>
<dbReference type="Gene3D" id="2.40.50.40">
    <property type="match status" value="2"/>
</dbReference>
<dbReference type="SUPFAM" id="SSF54160">
    <property type="entry name" value="Chromo domain-like"/>
    <property type="match status" value="2"/>
</dbReference>
<feature type="compositionally biased region" description="Pro residues" evidence="3">
    <location>
        <begin position="428"/>
        <end position="437"/>
    </location>
</feature>
<feature type="compositionally biased region" description="Low complexity" evidence="3">
    <location>
        <begin position="97"/>
        <end position="111"/>
    </location>
</feature>
<organism evidence="5 6">
    <name type="scientific">Lichtheimia corymbifera JMRC:FSU:9682</name>
    <dbReference type="NCBI Taxonomy" id="1263082"/>
    <lineage>
        <taxon>Eukaryota</taxon>
        <taxon>Fungi</taxon>
        <taxon>Fungi incertae sedis</taxon>
        <taxon>Mucoromycota</taxon>
        <taxon>Mucoromycotina</taxon>
        <taxon>Mucoromycetes</taxon>
        <taxon>Mucorales</taxon>
        <taxon>Lichtheimiaceae</taxon>
        <taxon>Lichtheimia</taxon>
    </lineage>
</organism>
<feature type="compositionally biased region" description="Polar residues" evidence="3">
    <location>
        <begin position="314"/>
        <end position="328"/>
    </location>
</feature>
<evidence type="ECO:0000313" key="5">
    <source>
        <dbReference type="EMBL" id="CDH52373.1"/>
    </source>
</evidence>